<dbReference type="EMBL" id="NMUH01000062">
    <property type="protein sequence ID" value="MQL70277.1"/>
    <property type="molecule type" value="Genomic_DNA"/>
</dbReference>
<feature type="compositionally biased region" description="Polar residues" evidence="1">
    <location>
        <begin position="54"/>
        <end position="64"/>
    </location>
</feature>
<reference evidence="2" key="1">
    <citation type="submission" date="2017-07" db="EMBL/GenBank/DDBJ databases">
        <title>Taro Niue Genome Assembly and Annotation.</title>
        <authorList>
            <person name="Atibalentja N."/>
            <person name="Keating K."/>
            <person name="Fields C.J."/>
        </authorList>
    </citation>
    <scope>NUCLEOTIDE SEQUENCE</scope>
    <source>
        <strain evidence="2">Niue_2</strain>
        <tissue evidence="2">Leaf</tissue>
    </source>
</reference>
<gene>
    <name evidence="2" type="ORF">Taro_002616</name>
</gene>
<evidence type="ECO:0000313" key="3">
    <source>
        <dbReference type="Proteomes" id="UP000652761"/>
    </source>
</evidence>
<organism evidence="2 3">
    <name type="scientific">Colocasia esculenta</name>
    <name type="common">Wild taro</name>
    <name type="synonym">Arum esculentum</name>
    <dbReference type="NCBI Taxonomy" id="4460"/>
    <lineage>
        <taxon>Eukaryota</taxon>
        <taxon>Viridiplantae</taxon>
        <taxon>Streptophyta</taxon>
        <taxon>Embryophyta</taxon>
        <taxon>Tracheophyta</taxon>
        <taxon>Spermatophyta</taxon>
        <taxon>Magnoliopsida</taxon>
        <taxon>Liliopsida</taxon>
        <taxon>Araceae</taxon>
        <taxon>Aroideae</taxon>
        <taxon>Colocasieae</taxon>
        <taxon>Colocasia</taxon>
    </lineage>
</organism>
<dbReference type="AlphaFoldDB" id="A0A843TJK1"/>
<evidence type="ECO:0000313" key="2">
    <source>
        <dbReference type="EMBL" id="MQL70277.1"/>
    </source>
</evidence>
<sequence>MRRGSESRQPPCRDGKPNRDSDPYRDRQPHRDKVAPDRGNASTDVVTPWDAPSQAAQNHTNMHTQGGEHGESFKANYKTPRTPDPPGLGRAQEIPTFHKERTPMGPFTSVGHLLLALRKVHDATAPRTTLLLA</sequence>
<feature type="region of interest" description="Disordered" evidence="1">
    <location>
        <begin position="1"/>
        <end position="92"/>
    </location>
</feature>
<comment type="caution">
    <text evidence="2">The sequence shown here is derived from an EMBL/GenBank/DDBJ whole genome shotgun (WGS) entry which is preliminary data.</text>
</comment>
<protein>
    <submittedName>
        <fullName evidence="2">Uncharacterized protein</fullName>
    </submittedName>
</protein>
<dbReference type="Proteomes" id="UP000652761">
    <property type="component" value="Unassembled WGS sequence"/>
</dbReference>
<proteinExistence type="predicted"/>
<keyword evidence="3" id="KW-1185">Reference proteome</keyword>
<feature type="compositionally biased region" description="Basic and acidic residues" evidence="1">
    <location>
        <begin position="1"/>
        <end position="36"/>
    </location>
</feature>
<accession>A0A843TJK1</accession>
<name>A0A843TJK1_COLES</name>
<evidence type="ECO:0000256" key="1">
    <source>
        <dbReference type="SAM" id="MobiDB-lite"/>
    </source>
</evidence>